<keyword evidence="1" id="KW-0812">Transmembrane</keyword>
<keyword evidence="1" id="KW-0472">Membrane</keyword>
<dbReference type="RefSeq" id="WP_243535080.1">
    <property type="nucleotide sequence ID" value="NZ_CP093442.1"/>
</dbReference>
<dbReference type="Proteomes" id="UP000830116">
    <property type="component" value="Chromosome"/>
</dbReference>
<protein>
    <submittedName>
        <fullName evidence="2">Uncharacterized protein</fullName>
    </submittedName>
</protein>
<gene>
    <name evidence="2" type="ORF">MNR06_08825</name>
</gene>
<keyword evidence="3" id="KW-1185">Reference proteome</keyword>
<keyword evidence="1" id="KW-1133">Transmembrane helix</keyword>
<evidence type="ECO:0000256" key="1">
    <source>
        <dbReference type="SAM" id="Phobius"/>
    </source>
</evidence>
<evidence type="ECO:0000313" key="3">
    <source>
        <dbReference type="Proteomes" id="UP000830116"/>
    </source>
</evidence>
<evidence type="ECO:0000313" key="2">
    <source>
        <dbReference type="EMBL" id="UOE99798.1"/>
    </source>
</evidence>
<dbReference type="EMBL" id="CP093442">
    <property type="protein sequence ID" value="UOE99798.1"/>
    <property type="molecule type" value="Genomic_DNA"/>
</dbReference>
<organism evidence="2 3">
    <name type="scientific">Bdellovibrio reynosensis</name>
    <dbReference type="NCBI Taxonomy" id="2835041"/>
    <lineage>
        <taxon>Bacteria</taxon>
        <taxon>Pseudomonadati</taxon>
        <taxon>Bdellovibrionota</taxon>
        <taxon>Bdellovibrionia</taxon>
        <taxon>Bdellovibrionales</taxon>
        <taxon>Pseudobdellovibrionaceae</taxon>
        <taxon>Bdellovibrio</taxon>
    </lineage>
</organism>
<name>A0ABY4C4Y8_9BACT</name>
<sequence length="239" mass="26818">MSLFKYTGFFVFGAVAATFIGLLAVSYYGVDQVHKASISKPELPLSTAKASLLPSVPELPTDKNEVNPNLRELTRLAKNYASEFNLFDQLTDATKFKPKPELCSVLCNPVALSKERLQLEGANYLAAYYKEQGTRAFQDPLFRIVTKETELLAQVYAPRLREVVLNLNRPVLSATDKLMLAMQAEAAVLIEATQIAMAWDEIQNQIQNRKPLRELFRSCQMGLKPKKQVFAECESLIPN</sequence>
<accession>A0ABY4C4Y8</accession>
<feature type="transmembrane region" description="Helical" evidence="1">
    <location>
        <begin position="6"/>
        <end position="30"/>
    </location>
</feature>
<reference evidence="2" key="1">
    <citation type="submission" date="2022-03" db="EMBL/GenBank/DDBJ databases">
        <title>Genome Identification and Characterization of new species Bdellovibrio reynosense LBG001 sp. nov. from a Mexico soil sample.</title>
        <authorList>
            <person name="Camilli A."/>
            <person name="Ajao Y."/>
            <person name="Guo X."/>
        </authorList>
    </citation>
    <scope>NUCLEOTIDE SEQUENCE</scope>
    <source>
        <strain evidence="2">LBG001</strain>
    </source>
</reference>
<proteinExistence type="predicted"/>